<reference evidence="2 3" key="1">
    <citation type="submission" date="2022-10" db="EMBL/GenBank/DDBJ databases">
        <title>Alteromonas sp. chi3 Genome sequencing.</title>
        <authorList>
            <person name="Park S."/>
        </authorList>
    </citation>
    <scope>NUCLEOTIDE SEQUENCE [LARGE SCALE GENOMIC DNA]</scope>
    <source>
        <strain evidence="3">chi3</strain>
    </source>
</reference>
<comment type="caution">
    <text evidence="2">The sequence shown here is derived from an EMBL/GenBank/DDBJ whole genome shotgun (WGS) entry which is preliminary data.</text>
</comment>
<dbReference type="SMART" id="SM00028">
    <property type="entry name" value="TPR"/>
    <property type="match status" value="2"/>
</dbReference>
<proteinExistence type="predicted"/>
<evidence type="ECO:0000313" key="2">
    <source>
        <dbReference type="EMBL" id="MDC8830684.1"/>
    </source>
</evidence>
<gene>
    <name evidence="2" type="ORF">OIK42_07910</name>
</gene>
<organism evidence="2 3">
    <name type="scientific">Alteromonas gilva</name>
    <dbReference type="NCBI Taxonomy" id="2987522"/>
    <lineage>
        <taxon>Bacteria</taxon>
        <taxon>Pseudomonadati</taxon>
        <taxon>Pseudomonadota</taxon>
        <taxon>Gammaproteobacteria</taxon>
        <taxon>Alteromonadales</taxon>
        <taxon>Alteromonadaceae</taxon>
        <taxon>Alteromonas/Salinimonas group</taxon>
        <taxon>Alteromonas</taxon>
    </lineage>
</organism>
<evidence type="ECO:0000256" key="1">
    <source>
        <dbReference type="SAM" id="SignalP"/>
    </source>
</evidence>
<feature type="chain" id="PRO_5045722147" evidence="1">
    <location>
        <begin position="27"/>
        <end position="165"/>
    </location>
</feature>
<dbReference type="EMBL" id="JAQQXP010000001">
    <property type="protein sequence ID" value="MDC8830684.1"/>
    <property type="molecule type" value="Genomic_DNA"/>
</dbReference>
<feature type="signal peptide" evidence="1">
    <location>
        <begin position="1"/>
        <end position="26"/>
    </location>
</feature>
<dbReference type="Gene3D" id="1.25.40.10">
    <property type="entry name" value="Tetratricopeptide repeat domain"/>
    <property type="match status" value="1"/>
</dbReference>
<evidence type="ECO:0000313" key="3">
    <source>
        <dbReference type="Proteomes" id="UP001218788"/>
    </source>
</evidence>
<keyword evidence="1" id="KW-0732">Signal</keyword>
<accession>A0ABT5L0X5</accession>
<sequence length="165" mass="17588">MSFTRHITKSLVAAACCTLTLGSAIAGSTASPVTADTYRLKTSIDDVNGVREIESGDYAKGIARSKAALAKTSVSGQRSPLHNNLCVAYVATGELDAAKQHCDAAVETSKNNVFALNNRAVMHCLTDNHSACIADLTWAQQKSKSQRIVKQNLSLAKQHDLLSKN</sequence>
<dbReference type="InterPro" id="IPR019734">
    <property type="entry name" value="TPR_rpt"/>
</dbReference>
<dbReference type="RefSeq" id="WP_273639603.1">
    <property type="nucleotide sequence ID" value="NZ_JAQQXP010000001.1"/>
</dbReference>
<dbReference type="InterPro" id="IPR011990">
    <property type="entry name" value="TPR-like_helical_dom_sf"/>
</dbReference>
<dbReference type="SUPFAM" id="SSF48452">
    <property type="entry name" value="TPR-like"/>
    <property type="match status" value="1"/>
</dbReference>
<keyword evidence="3" id="KW-1185">Reference proteome</keyword>
<dbReference type="Proteomes" id="UP001218788">
    <property type="component" value="Unassembled WGS sequence"/>
</dbReference>
<name>A0ABT5L0X5_9ALTE</name>
<protein>
    <submittedName>
        <fullName evidence="2">Tetratricopeptide repeat protein</fullName>
    </submittedName>
</protein>